<dbReference type="InterPro" id="IPR050300">
    <property type="entry name" value="GDXG_lipolytic_enzyme"/>
</dbReference>
<proteinExistence type="predicted"/>
<protein>
    <submittedName>
        <fullName evidence="3">Carbohydrate esterase putative</fullName>
    </submittedName>
</protein>
<dbReference type="InterPro" id="IPR049492">
    <property type="entry name" value="BD-FAE-like_dom"/>
</dbReference>
<dbReference type="HOGENOM" id="CLU_012494_4_1_1"/>
<accession>F0WT81</accession>
<reference evidence="3" key="2">
    <citation type="submission" date="2011-02" db="EMBL/GenBank/DDBJ databases">
        <authorList>
            <person name="MacLean D."/>
        </authorList>
    </citation>
    <scope>NUCLEOTIDE SEQUENCE</scope>
</reference>
<keyword evidence="1" id="KW-0378">Hydrolase</keyword>
<dbReference type="EMBL" id="FR824291">
    <property type="protein sequence ID" value="CCA24569.1"/>
    <property type="molecule type" value="Genomic_DNA"/>
</dbReference>
<dbReference type="Pfam" id="PF20434">
    <property type="entry name" value="BD-FAE"/>
    <property type="match status" value="1"/>
</dbReference>
<dbReference type="GO" id="GO:0016787">
    <property type="term" value="F:hydrolase activity"/>
    <property type="evidence" value="ECO:0007669"/>
    <property type="project" value="UniProtKB-KW"/>
</dbReference>
<dbReference type="InterPro" id="IPR029058">
    <property type="entry name" value="AB_hydrolase_fold"/>
</dbReference>
<evidence type="ECO:0000259" key="2">
    <source>
        <dbReference type="Pfam" id="PF20434"/>
    </source>
</evidence>
<feature type="domain" description="BD-FAE-like" evidence="2">
    <location>
        <begin position="29"/>
        <end position="167"/>
    </location>
</feature>
<organism evidence="3">
    <name type="scientific">Albugo laibachii Nc14</name>
    <dbReference type="NCBI Taxonomy" id="890382"/>
    <lineage>
        <taxon>Eukaryota</taxon>
        <taxon>Sar</taxon>
        <taxon>Stramenopiles</taxon>
        <taxon>Oomycota</taxon>
        <taxon>Peronosporomycetes</taxon>
        <taxon>Albuginales</taxon>
        <taxon>Albuginaceae</taxon>
        <taxon>Albugo</taxon>
    </lineage>
</organism>
<sequence length="277" mass="30860">MRPTKLPFQHASRWQDIFYSSDRHRQKTLDIMAPTVSAKANNVTCIYIHGGSWQCGDKQSVVSSGILRAMCQRGYTSASLNYRLSPEVVHPMHALDIAQGIKWVHNNISHYGGDPDKLVVMGHSAGAHLALYSVAEATVFREMDLQSSSIRALIGISGVYNIARMANVTFYGSLVIPPAFGNRADTWRLASLLSVLAKYGDICPLVQIPTLLINAKDDFHLQKDSEELLQWIRKYGTSHCRSEVIDQCNHFSILHQQEEKAISSAAIDKVASFLDNF</sequence>
<gene>
    <name evidence="3" type="primary">AlNc14C246G9566</name>
    <name evidence="3" type="ORF">ALNC14_107130</name>
</gene>
<evidence type="ECO:0000256" key="1">
    <source>
        <dbReference type="ARBA" id="ARBA00022801"/>
    </source>
</evidence>
<dbReference type="SUPFAM" id="SSF53474">
    <property type="entry name" value="alpha/beta-Hydrolases"/>
    <property type="match status" value="1"/>
</dbReference>
<dbReference type="Gene3D" id="3.40.50.1820">
    <property type="entry name" value="alpha/beta hydrolase"/>
    <property type="match status" value="1"/>
</dbReference>
<name>F0WT81_9STRA</name>
<dbReference type="AlphaFoldDB" id="F0WT81"/>
<evidence type="ECO:0000313" key="3">
    <source>
        <dbReference type="EMBL" id="CCA24569.1"/>
    </source>
</evidence>
<dbReference type="PANTHER" id="PTHR48081:SF33">
    <property type="entry name" value="KYNURENINE FORMAMIDASE"/>
    <property type="match status" value="1"/>
</dbReference>
<reference evidence="3" key="1">
    <citation type="journal article" date="2011" name="PLoS Biol.">
        <title>Gene gain and loss during evolution of obligate parasitism in the white rust pathogen of Arabidopsis thaliana.</title>
        <authorList>
            <person name="Kemen E."/>
            <person name="Gardiner A."/>
            <person name="Schultz-Larsen T."/>
            <person name="Kemen A.C."/>
            <person name="Balmuth A.L."/>
            <person name="Robert-Seilaniantz A."/>
            <person name="Bailey K."/>
            <person name="Holub E."/>
            <person name="Studholme D.J."/>
            <person name="Maclean D."/>
            <person name="Jones J.D."/>
        </authorList>
    </citation>
    <scope>NUCLEOTIDE SEQUENCE</scope>
</reference>
<dbReference type="PANTHER" id="PTHR48081">
    <property type="entry name" value="AB HYDROLASE SUPERFAMILY PROTEIN C4A8.06C"/>
    <property type="match status" value="1"/>
</dbReference>